<accession>A0A1M6TG93</accession>
<dbReference type="InterPro" id="IPR010559">
    <property type="entry name" value="Sig_transdc_His_kin_internal"/>
</dbReference>
<dbReference type="PANTHER" id="PTHR34220:SF7">
    <property type="entry name" value="SENSOR HISTIDINE KINASE YPDA"/>
    <property type="match status" value="1"/>
</dbReference>
<dbReference type="STRING" id="156994.SAMN04488028_10630"/>
<dbReference type="GO" id="GO:0016020">
    <property type="term" value="C:membrane"/>
    <property type="evidence" value="ECO:0007669"/>
    <property type="project" value="InterPro"/>
</dbReference>
<keyword evidence="1" id="KW-0812">Transmembrane</keyword>
<feature type="transmembrane region" description="Helical" evidence="1">
    <location>
        <begin position="78"/>
        <end position="104"/>
    </location>
</feature>
<sequence>MRKIKEVHIRWVGILILSFIMTFLIDDDVHDRMSLLEEFFISVIFTAILWNGVFMIIKWMRRRFDAVNQTAKRLVLTFFYSALFLTIGSNMIGVSLGLCSFSSLQSPEFFFRHAHLNFISAFMIASIYEATYFFQKWRESVIQNEALKSQQIRTQYGVLQNQMSPHFLFNSLNTLTTLITEDQKTAIDFTQTLSEVYRYILQNKERELVRLDEEIEFCEGYIFLLKKRFPENFHVRIDVDAAKRQLYIAPLTIQMLIENAIKHNIVSKNQPLVVDIHIDETNRVTVSNNLQIKTSLEKSTKLGLDNIKKRYELLGQREISVSQGDEQFIVKVPLIELISEVEHLKSAV</sequence>
<dbReference type="GO" id="GO:0000155">
    <property type="term" value="F:phosphorelay sensor kinase activity"/>
    <property type="evidence" value="ECO:0007669"/>
    <property type="project" value="InterPro"/>
</dbReference>
<proteinExistence type="predicted"/>
<dbReference type="Pfam" id="PF06580">
    <property type="entry name" value="His_kinase"/>
    <property type="match status" value="1"/>
</dbReference>
<gene>
    <name evidence="3" type="ORF">SAMN04488028_10630</name>
</gene>
<dbReference type="Gene3D" id="3.30.565.10">
    <property type="entry name" value="Histidine kinase-like ATPase, C-terminal domain"/>
    <property type="match status" value="1"/>
</dbReference>
<keyword evidence="3" id="KW-0808">Transferase</keyword>
<dbReference type="InterPro" id="IPR050640">
    <property type="entry name" value="Bact_2-comp_sensor_kinase"/>
</dbReference>
<keyword evidence="1" id="KW-0472">Membrane</keyword>
<dbReference type="RefSeq" id="WP_073123645.1">
    <property type="nucleotide sequence ID" value="NZ_FRAA01000006.1"/>
</dbReference>
<keyword evidence="4" id="KW-1185">Reference proteome</keyword>
<evidence type="ECO:0000256" key="1">
    <source>
        <dbReference type="SAM" id="Phobius"/>
    </source>
</evidence>
<dbReference type="InterPro" id="IPR036890">
    <property type="entry name" value="HATPase_C_sf"/>
</dbReference>
<reference evidence="4" key="1">
    <citation type="submission" date="2016-11" db="EMBL/GenBank/DDBJ databases">
        <authorList>
            <person name="Varghese N."/>
            <person name="Submissions S."/>
        </authorList>
    </citation>
    <scope>NUCLEOTIDE SEQUENCE [LARGE SCALE GENOMIC DNA]</scope>
    <source>
        <strain evidence="4">DSM 26134</strain>
    </source>
</reference>
<feature type="transmembrane region" description="Helical" evidence="1">
    <location>
        <begin position="39"/>
        <end position="57"/>
    </location>
</feature>
<feature type="transmembrane region" description="Helical" evidence="1">
    <location>
        <begin position="7"/>
        <end position="25"/>
    </location>
</feature>
<organism evidence="3 4">
    <name type="scientific">Reichenbachiella agariperforans</name>
    <dbReference type="NCBI Taxonomy" id="156994"/>
    <lineage>
        <taxon>Bacteria</taxon>
        <taxon>Pseudomonadati</taxon>
        <taxon>Bacteroidota</taxon>
        <taxon>Cytophagia</taxon>
        <taxon>Cytophagales</taxon>
        <taxon>Reichenbachiellaceae</taxon>
        <taxon>Reichenbachiella</taxon>
    </lineage>
</organism>
<keyword evidence="1" id="KW-1133">Transmembrane helix</keyword>
<evidence type="ECO:0000313" key="3">
    <source>
        <dbReference type="EMBL" id="SHK56005.1"/>
    </source>
</evidence>
<feature type="transmembrane region" description="Helical" evidence="1">
    <location>
        <begin position="116"/>
        <end position="134"/>
    </location>
</feature>
<dbReference type="PANTHER" id="PTHR34220">
    <property type="entry name" value="SENSOR HISTIDINE KINASE YPDA"/>
    <property type="match status" value="1"/>
</dbReference>
<dbReference type="Proteomes" id="UP000184474">
    <property type="component" value="Unassembled WGS sequence"/>
</dbReference>
<keyword evidence="3" id="KW-0418">Kinase</keyword>
<evidence type="ECO:0000313" key="4">
    <source>
        <dbReference type="Proteomes" id="UP000184474"/>
    </source>
</evidence>
<evidence type="ECO:0000259" key="2">
    <source>
        <dbReference type="Pfam" id="PF06580"/>
    </source>
</evidence>
<protein>
    <submittedName>
        <fullName evidence="3">Histidine kinase</fullName>
    </submittedName>
</protein>
<dbReference type="AlphaFoldDB" id="A0A1M6TG93"/>
<dbReference type="EMBL" id="FRAA01000006">
    <property type="protein sequence ID" value="SHK56005.1"/>
    <property type="molecule type" value="Genomic_DNA"/>
</dbReference>
<feature type="domain" description="Signal transduction histidine kinase internal region" evidence="2">
    <location>
        <begin position="155"/>
        <end position="233"/>
    </location>
</feature>
<name>A0A1M6TG93_REIAG</name>